<evidence type="ECO:0000313" key="16">
    <source>
        <dbReference type="Proteomes" id="UP001319874"/>
    </source>
</evidence>
<dbReference type="InterPro" id="IPR028362">
    <property type="entry name" value="AlgI"/>
</dbReference>
<dbReference type="Pfam" id="PF03062">
    <property type="entry name" value="MBOAT"/>
    <property type="match status" value="1"/>
</dbReference>
<proteinExistence type="inferred from homology"/>
<keyword evidence="16" id="KW-1185">Reference proteome</keyword>
<dbReference type="PANTHER" id="PTHR13285:SF23">
    <property type="entry name" value="TEICHOIC ACID D-ALANYLTRANSFERASE"/>
    <property type="match status" value="1"/>
</dbReference>
<comment type="subcellular location">
    <subcellularLocation>
        <location evidence="1">Cell membrane</location>
        <topology evidence="1">Multi-pass membrane protein</topology>
    </subcellularLocation>
</comment>
<sequence>MVFSSSIFLFAFMPLFFAVYYAAPVIAKNLVVFVGSTLFYAVTGGGLTLILLASIVFNYKCARWIGSSTDGTKQRRLVAIGVAINLLPLLVYKYVPFLLHAAVDGASLFGLRIRAELHPFIIPAGISFYTFHSISYLIDVYKRKVSPSTSVIDFGMYMISFPQLIAGPIVRYAEVVKQIRNRPVHTEQIYAGIWRFVIGLAKKIIIADSVGRISDQIFALPAQELTTSIAWLGVIAYTLQIYYDFSGYSDMAIGMGRMMGFEFPENFNQPYRSHSITEFWRRWHMTLSRWFRDYVYIPLGGNQYGAIRTYVNLFVVFLLCGIWHGAAYTFVVWGLYHGLLLVIERVLKDRFNFTPRGPLAHIVALLLVCVGWVFFRASTLDQAMHFLGVMFDVSHAGTSMFGPAFYLTPDKCVFLALGAIFAVLPIERIKPLVRGSSLLISVQTLTMLTLLIYSASLIAANGFNPFIYFRF</sequence>
<dbReference type="InterPro" id="IPR024194">
    <property type="entry name" value="Ac/AlaTfrase_AlgI/DltB"/>
</dbReference>
<accession>A0ABM7TIE0</accession>
<evidence type="ECO:0000256" key="1">
    <source>
        <dbReference type="ARBA" id="ARBA00004651"/>
    </source>
</evidence>
<evidence type="ECO:0000256" key="7">
    <source>
        <dbReference type="ARBA" id="ARBA00022692"/>
    </source>
</evidence>
<dbReference type="PIRSF" id="PIRSF500217">
    <property type="entry name" value="AlgI"/>
    <property type="match status" value="1"/>
</dbReference>
<feature type="transmembrane region" description="Helical" evidence="14">
    <location>
        <begin position="356"/>
        <end position="375"/>
    </location>
</feature>
<evidence type="ECO:0000256" key="10">
    <source>
        <dbReference type="ARBA" id="ARBA00023136"/>
    </source>
</evidence>
<evidence type="ECO:0000256" key="4">
    <source>
        <dbReference type="ARBA" id="ARBA00016084"/>
    </source>
</evidence>
<gene>
    <name evidence="15" type="ORF">PTKU64_23570</name>
</gene>
<dbReference type="PANTHER" id="PTHR13285">
    <property type="entry name" value="ACYLTRANSFERASE"/>
    <property type="match status" value="1"/>
</dbReference>
<evidence type="ECO:0000256" key="12">
    <source>
        <dbReference type="ARBA" id="ARBA00031030"/>
    </source>
</evidence>
<keyword evidence="7 14" id="KW-0812">Transmembrane</keyword>
<dbReference type="InterPro" id="IPR051085">
    <property type="entry name" value="MB_O-acyltransferase"/>
</dbReference>
<keyword evidence="6 13" id="KW-0808">Transferase</keyword>
<name>A0ABM7TIE0_9BURK</name>
<keyword evidence="10 13" id="KW-0472">Membrane</keyword>
<protein>
    <recommendedName>
        <fullName evidence="4">Probable alginate O-acetylase AlgI</fullName>
    </recommendedName>
    <alternativeName>
        <fullName evidence="12">Alginate biosynthesis protein AlgI</fullName>
    </alternativeName>
</protein>
<keyword evidence="8" id="KW-0016">Alginate biosynthesis</keyword>
<keyword evidence="9 14" id="KW-1133">Transmembrane helix</keyword>
<comment type="similarity">
    <text evidence="3 13">Belongs to the membrane-bound acyltransferase family.</text>
</comment>
<evidence type="ECO:0000256" key="3">
    <source>
        <dbReference type="ARBA" id="ARBA00010323"/>
    </source>
</evidence>
<evidence type="ECO:0000256" key="6">
    <source>
        <dbReference type="ARBA" id="ARBA00022679"/>
    </source>
</evidence>
<evidence type="ECO:0000256" key="8">
    <source>
        <dbReference type="ARBA" id="ARBA00022841"/>
    </source>
</evidence>
<reference evidence="15 16" key="1">
    <citation type="journal article" date="2022" name="Front. Microbiol.">
        <title>Identification and characterization of a novel class of self-sufficient cytochrome P450 hydroxylase involved in cyclohexanecarboxylate degradation in Paraburkholderia terrae strain KU-64.</title>
        <authorList>
            <person name="Yamamoto T."/>
            <person name="Hasegawa Y."/>
            <person name="Iwaki H."/>
        </authorList>
    </citation>
    <scope>NUCLEOTIDE SEQUENCE [LARGE SCALE GENOMIC DNA]</scope>
    <source>
        <strain evidence="15 16">KU-64</strain>
    </source>
</reference>
<feature type="transmembrane region" description="Helical" evidence="14">
    <location>
        <begin position="313"/>
        <end position="336"/>
    </location>
</feature>
<evidence type="ECO:0000256" key="14">
    <source>
        <dbReference type="SAM" id="Phobius"/>
    </source>
</evidence>
<feature type="transmembrane region" description="Helical" evidence="14">
    <location>
        <begin position="117"/>
        <end position="138"/>
    </location>
</feature>
<dbReference type="Proteomes" id="UP001319874">
    <property type="component" value="Chromosome 1"/>
</dbReference>
<evidence type="ECO:0000256" key="13">
    <source>
        <dbReference type="PIRNR" id="PIRNR016636"/>
    </source>
</evidence>
<evidence type="ECO:0000256" key="5">
    <source>
        <dbReference type="ARBA" id="ARBA00022475"/>
    </source>
</evidence>
<keyword evidence="5 13" id="KW-1003">Cell membrane</keyword>
<feature type="transmembrane region" description="Helical" evidence="14">
    <location>
        <begin position="77"/>
        <end position="97"/>
    </location>
</feature>
<dbReference type="PIRSF" id="PIRSF016636">
    <property type="entry name" value="AlgI_DltB"/>
    <property type="match status" value="1"/>
</dbReference>
<feature type="transmembrane region" description="Helical" evidence="14">
    <location>
        <begin position="37"/>
        <end position="57"/>
    </location>
</feature>
<evidence type="ECO:0000256" key="2">
    <source>
        <dbReference type="ARBA" id="ARBA00005182"/>
    </source>
</evidence>
<keyword evidence="11 13" id="KW-0012">Acyltransferase</keyword>
<evidence type="ECO:0000256" key="9">
    <source>
        <dbReference type="ARBA" id="ARBA00022989"/>
    </source>
</evidence>
<evidence type="ECO:0000256" key="11">
    <source>
        <dbReference type="ARBA" id="ARBA00023315"/>
    </source>
</evidence>
<dbReference type="EMBL" id="AP024955">
    <property type="protein sequence ID" value="BCZ78682.1"/>
    <property type="molecule type" value="Genomic_DNA"/>
</dbReference>
<evidence type="ECO:0000313" key="15">
    <source>
        <dbReference type="EMBL" id="BCZ78682.1"/>
    </source>
</evidence>
<organism evidence="15 16">
    <name type="scientific">Paraburkholderia terrae</name>
    <dbReference type="NCBI Taxonomy" id="311230"/>
    <lineage>
        <taxon>Bacteria</taxon>
        <taxon>Pseudomonadati</taxon>
        <taxon>Pseudomonadota</taxon>
        <taxon>Betaproteobacteria</taxon>
        <taxon>Burkholderiales</taxon>
        <taxon>Burkholderiaceae</taxon>
        <taxon>Paraburkholderia</taxon>
    </lineage>
</organism>
<comment type="pathway">
    <text evidence="2">Glycan biosynthesis; alginate biosynthesis.</text>
</comment>
<dbReference type="InterPro" id="IPR004299">
    <property type="entry name" value="MBOAT_fam"/>
</dbReference>